<protein>
    <submittedName>
        <fullName evidence="1">Uncharacterized protein</fullName>
    </submittedName>
</protein>
<dbReference type="PATRIC" id="fig|153151.4.peg.3891"/>
<name>A0A150N7Y3_9BACL</name>
<evidence type="ECO:0000313" key="1">
    <source>
        <dbReference type="EMBL" id="KYD32766.1"/>
    </source>
</evidence>
<reference evidence="1 2" key="1">
    <citation type="submission" date="2016-01" db="EMBL/GenBank/DDBJ databases">
        <title>Draft Genome Sequences of Seven Thermophilic Sporeformers Isolated from Foods.</title>
        <authorList>
            <person name="Berendsen E.M."/>
            <person name="Wells-Bennik M.H."/>
            <person name="Krawcyk A.O."/>
            <person name="De Jong A."/>
            <person name="Holsappel S."/>
            <person name="Eijlander R.T."/>
            <person name="Kuipers O.P."/>
        </authorList>
    </citation>
    <scope>NUCLEOTIDE SEQUENCE [LARGE SCALE GENOMIC DNA]</scope>
    <source>
        <strain evidence="1 2">B4110</strain>
    </source>
</reference>
<accession>A0A150N7Y3</accession>
<evidence type="ECO:0000313" key="2">
    <source>
        <dbReference type="Proteomes" id="UP000075324"/>
    </source>
</evidence>
<dbReference type="EMBL" id="LQYW01000007">
    <property type="protein sequence ID" value="KYD32766.1"/>
    <property type="molecule type" value="Genomic_DNA"/>
</dbReference>
<dbReference type="AlphaFoldDB" id="A0A150N7Y3"/>
<gene>
    <name evidence="1" type="ORF">B4110_3596</name>
</gene>
<organism evidence="1 2">
    <name type="scientific">Parageobacillus toebii</name>
    <dbReference type="NCBI Taxonomy" id="153151"/>
    <lineage>
        <taxon>Bacteria</taxon>
        <taxon>Bacillati</taxon>
        <taxon>Bacillota</taxon>
        <taxon>Bacilli</taxon>
        <taxon>Bacillales</taxon>
        <taxon>Anoxybacillaceae</taxon>
        <taxon>Parageobacillus</taxon>
    </lineage>
</organism>
<sequence>MEERKEAEAAKEQTARAGTEVKNRSGVVFRKTGYHPNFKSIRLFIK</sequence>
<comment type="caution">
    <text evidence="1">The sequence shown here is derived from an EMBL/GenBank/DDBJ whole genome shotgun (WGS) entry which is preliminary data.</text>
</comment>
<dbReference type="Proteomes" id="UP000075324">
    <property type="component" value="Unassembled WGS sequence"/>
</dbReference>
<proteinExistence type="predicted"/>